<dbReference type="GO" id="GO:0000155">
    <property type="term" value="F:phosphorelay sensor kinase activity"/>
    <property type="evidence" value="ECO:0007669"/>
    <property type="project" value="InterPro"/>
</dbReference>
<dbReference type="SUPFAM" id="SSF158472">
    <property type="entry name" value="HAMP domain-like"/>
    <property type="match status" value="1"/>
</dbReference>
<protein>
    <recommendedName>
        <fullName evidence="3">histidine kinase</fullName>
        <ecNumber evidence="3">2.7.13.3</ecNumber>
    </recommendedName>
</protein>
<reference evidence="14 15" key="1">
    <citation type="submission" date="2019-04" db="EMBL/GenBank/DDBJ databases">
        <authorList>
            <person name="Feng G."/>
            <person name="Zhang J."/>
            <person name="Zhu H."/>
        </authorList>
    </citation>
    <scope>NUCLEOTIDE SEQUENCE [LARGE SCALE GENOMIC DNA]</scope>
    <source>
        <strain evidence="14 15">92R-1</strain>
    </source>
</reference>
<dbReference type="InterPro" id="IPR004358">
    <property type="entry name" value="Sig_transdc_His_kin-like_C"/>
</dbReference>
<dbReference type="Pfam" id="PF00512">
    <property type="entry name" value="HisKA"/>
    <property type="match status" value="1"/>
</dbReference>
<dbReference type="SMART" id="SM00388">
    <property type="entry name" value="HisKA"/>
    <property type="match status" value="1"/>
</dbReference>
<organism evidence="14 15">
    <name type="scientific">Hymenobacter fodinae</name>
    <dbReference type="NCBI Taxonomy" id="2510796"/>
    <lineage>
        <taxon>Bacteria</taxon>
        <taxon>Pseudomonadati</taxon>
        <taxon>Bacteroidota</taxon>
        <taxon>Cytophagia</taxon>
        <taxon>Cytophagales</taxon>
        <taxon>Hymenobacteraceae</taxon>
        <taxon>Hymenobacter</taxon>
    </lineage>
</organism>
<dbReference type="Gene3D" id="6.10.340.10">
    <property type="match status" value="1"/>
</dbReference>
<dbReference type="RefSeq" id="WP_135435005.1">
    <property type="nucleotide sequence ID" value="NZ_SRLA01000003.1"/>
</dbReference>
<dbReference type="CDD" id="cd00082">
    <property type="entry name" value="HisKA"/>
    <property type="match status" value="1"/>
</dbReference>
<evidence type="ECO:0000256" key="5">
    <source>
        <dbReference type="ARBA" id="ARBA00022679"/>
    </source>
</evidence>
<evidence type="ECO:0000256" key="3">
    <source>
        <dbReference type="ARBA" id="ARBA00012438"/>
    </source>
</evidence>
<evidence type="ECO:0000259" key="13">
    <source>
        <dbReference type="PROSITE" id="PS50885"/>
    </source>
</evidence>
<evidence type="ECO:0000256" key="2">
    <source>
        <dbReference type="ARBA" id="ARBA00004370"/>
    </source>
</evidence>
<feature type="transmembrane region" description="Helical" evidence="11">
    <location>
        <begin position="7"/>
        <end position="29"/>
    </location>
</feature>
<keyword evidence="4" id="KW-0597">Phosphoprotein</keyword>
<dbReference type="CDD" id="cd06225">
    <property type="entry name" value="HAMP"/>
    <property type="match status" value="1"/>
</dbReference>
<dbReference type="InterPro" id="IPR050428">
    <property type="entry name" value="TCS_sensor_his_kinase"/>
</dbReference>
<dbReference type="SUPFAM" id="SSF55874">
    <property type="entry name" value="ATPase domain of HSP90 chaperone/DNA topoisomerase II/histidine kinase"/>
    <property type="match status" value="1"/>
</dbReference>
<dbReference type="InterPro" id="IPR005467">
    <property type="entry name" value="His_kinase_dom"/>
</dbReference>
<dbReference type="GO" id="GO:0005886">
    <property type="term" value="C:plasma membrane"/>
    <property type="evidence" value="ECO:0007669"/>
    <property type="project" value="TreeGrafter"/>
</dbReference>
<gene>
    <name evidence="14" type="ORF">EU556_15260</name>
</gene>
<comment type="caution">
    <text evidence="14">The sequence shown here is derived from an EMBL/GenBank/DDBJ whole genome shotgun (WGS) entry which is preliminary data.</text>
</comment>
<dbReference type="InterPro" id="IPR036097">
    <property type="entry name" value="HisK_dim/P_sf"/>
</dbReference>
<dbReference type="InterPro" id="IPR003661">
    <property type="entry name" value="HisK_dim/P_dom"/>
</dbReference>
<evidence type="ECO:0000259" key="12">
    <source>
        <dbReference type="PROSITE" id="PS50109"/>
    </source>
</evidence>
<dbReference type="PROSITE" id="PS50885">
    <property type="entry name" value="HAMP"/>
    <property type="match status" value="1"/>
</dbReference>
<dbReference type="PANTHER" id="PTHR45436:SF5">
    <property type="entry name" value="SENSOR HISTIDINE KINASE TRCS"/>
    <property type="match status" value="1"/>
</dbReference>
<accession>A0A4Z0P3I5</accession>
<evidence type="ECO:0000313" key="15">
    <source>
        <dbReference type="Proteomes" id="UP000298337"/>
    </source>
</evidence>
<dbReference type="InterPro" id="IPR003594">
    <property type="entry name" value="HATPase_dom"/>
</dbReference>
<dbReference type="Pfam" id="PF00672">
    <property type="entry name" value="HAMP"/>
    <property type="match status" value="1"/>
</dbReference>
<keyword evidence="6 11" id="KW-0812">Transmembrane</keyword>
<evidence type="ECO:0000256" key="6">
    <source>
        <dbReference type="ARBA" id="ARBA00022692"/>
    </source>
</evidence>
<dbReference type="InterPro" id="IPR036890">
    <property type="entry name" value="HATPase_C_sf"/>
</dbReference>
<proteinExistence type="predicted"/>
<dbReference type="InterPro" id="IPR003660">
    <property type="entry name" value="HAMP_dom"/>
</dbReference>
<dbReference type="PANTHER" id="PTHR45436">
    <property type="entry name" value="SENSOR HISTIDINE KINASE YKOH"/>
    <property type="match status" value="1"/>
</dbReference>
<evidence type="ECO:0000313" key="14">
    <source>
        <dbReference type="EMBL" id="TGE06214.1"/>
    </source>
</evidence>
<dbReference type="Proteomes" id="UP000298337">
    <property type="component" value="Unassembled WGS sequence"/>
</dbReference>
<sequence>MLIRNKLILRFTLLVVGIQLCFSIFIYYFQASTREQRFINRLAGKAAMTARVLVRRDSLNNQLLRTLHRRDLFTVPGEQISIYGEGQHLLYTSADGLSQKLNSRYLPRIKPGQAVQFQDGPLETIGMYYERNGRPYWIFAAGHDDFGHRQMEKLRLILLAANLGALVLIILAGWYFADESLKPISRIIAQVERITATRLSTRVDEGNGTDEIAQLARTFNQMLGGVEQAFESQKSFLSNASHELRTPLASVLGTLETSYAYDTDLAEAKRSISSATEEIKKLIELTNGLLSLAKVTDASFRRDLVRLDECLAQAIASCEKSYPDRVIKLQFGQLPKDVDDMFMVRGNAQLMTTALLNLLDNACKYSQHEVQARLSYPTTDLLEVRVTDQGIGMEPHELARIYEPLYRAGTDTTAPGYGIGLPMTRKIVLLHGGQIQLTSVVGQGTTATIQLPAAVDDEQGL</sequence>
<comment type="subcellular location">
    <subcellularLocation>
        <location evidence="2">Membrane</location>
    </subcellularLocation>
</comment>
<evidence type="ECO:0000256" key="4">
    <source>
        <dbReference type="ARBA" id="ARBA00022553"/>
    </source>
</evidence>
<evidence type="ECO:0000256" key="9">
    <source>
        <dbReference type="ARBA" id="ARBA00023012"/>
    </source>
</evidence>
<feature type="domain" description="HAMP" evidence="13">
    <location>
        <begin position="178"/>
        <end position="231"/>
    </location>
</feature>
<dbReference type="SMART" id="SM00304">
    <property type="entry name" value="HAMP"/>
    <property type="match status" value="1"/>
</dbReference>
<dbReference type="Gene3D" id="3.30.565.10">
    <property type="entry name" value="Histidine kinase-like ATPase, C-terminal domain"/>
    <property type="match status" value="1"/>
</dbReference>
<keyword evidence="9" id="KW-0902">Two-component regulatory system</keyword>
<evidence type="ECO:0000256" key="8">
    <source>
        <dbReference type="ARBA" id="ARBA00022989"/>
    </source>
</evidence>
<name>A0A4Z0P3I5_9BACT</name>
<keyword evidence="7 14" id="KW-0418">Kinase</keyword>
<dbReference type="Gene3D" id="1.10.287.130">
    <property type="match status" value="1"/>
</dbReference>
<dbReference type="PRINTS" id="PR00344">
    <property type="entry name" value="BCTRLSENSOR"/>
</dbReference>
<keyword evidence="5" id="KW-0808">Transferase</keyword>
<dbReference type="SUPFAM" id="SSF47384">
    <property type="entry name" value="Homodimeric domain of signal transducing histidine kinase"/>
    <property type="match status" value="1"/>
</dbReference>
<dbReference type="EC" id="2.7.13.3" evidence="3"/>
<dbReference type="PROSITE" id="PS50109">
    <property type="entry name" value="HIS_KIN"/>
    <property type="match status" value="1"/>
</dbReference>
<evidence type="ECO:0000256" key="1">
    <source>
        <dbReference type="ARBA" id="ARBA00000085"/>
    </source>
</evidence>
<keyword evidence="10 11" id="KW-0472">Membrane</keyword>
<dbReference type="EMBL" id="SRLA01000003">
    <property type="protein sequence ID" value="TGE06214.1"/>
    <property type="molecule type" value="Genomic_DNA"/>
</dbReference>
<dbReference type="SMART" id="SM00387">
    <property type="entry name" value="HATPase_c"/>
    <property type="match status" value="1"/>
</dbReference>
<keyword evidence="15" id="KW-1185">Reference proteome</keyword>
<keyword evidence="8 11" id="KW-1133">Transmembrane helix</keyword>
<evidence type="ECO:0000256" key="10">
    <source>
        <dbReference type="ARBA" id="ARBA00023136"/>
    </source>
</evidence>
<dbReference type="Pfam" id="PF02518">
    <property type="entry name" value="HATPase_c"/>
    <property type="match status" value="1"/>
</dbReference>
<evidence type="ECO:0000256" key="7">
    <source>
        <dbReference type="ARBA" id="ARBA00022777"/>
    </source>
</evidence>
<dbReference type="AlphaFoldDB" id="A0A4Z0P3I5"/>
<evidence type="ECO:0000256" key="11">
    <source>
        <dbReference type="SAM" id="Phobius"/>
    </source>
</evidence>
<feature type="transmembrane region" description="Helical" evidence="11">
    <location>
        <begin position="156"/>
        <end position="177"/>
    </location>
</feature>
<dbReference type="OrthoDB" id="594725at2"/>
<comment type="catalytic activity">
    <reaction evidence="1">
        <text>ATP + protein L-histidine = ADP + protein N-phospho-L-histidine.</text>
        <dbReference type="EC" id="2.7.13.3"/>
    </reaction>
</comment>
<feature type="domain" description="Histidine kinase" evidence="12">
    <location>
        <begin position="239"/>
        <end position="455"/>
    </location>
</feature>